<evidence type="ECO:0000256" key="6">
    <source>
        <dbReference type="ARBA" id="ARBA00023304"/>
    </source>
</evidence>
<comment type="pathway">
    <text evidence="2 8">Amino-acid biosynthesis; L-valine biosynthesis; L-valine from pyruvate: step 1/4.</text>
</comment>
<dbReference type="GO" id="GO:0003984">
    <property type="term" value="F:acetolactate synthase activity"/>
    <property type="evidence" value="ECO:0007669"/>
    <property type="project" value="UniProtKB-UniRule"/>
</dbReference>
<dbReference type="InterPro" id="IPR045865">
    <property type="entry name" value="ACT-like_dom_sf"/>
</dbReference>
<evidence type="ECO:0000313" key="10">
    <source>
        <dbReference type="EMBL" id="MCB8611011.1"/>
    </source>
</evidence>
<dbReference type="PROSITE" id="PS51671">
    <property type="entry name" value="ACT"/>
    <property type="match status" value="1"/>
</dbReference>
<dbReference type="InterPro" id="IPR019455">
    <property type="entry name" value="Acetolactate_synth_ssu_C"/>
</dbReference>
<evidence type="ECO:0000256" key="3">
    <source>
        <dbReference type="ARBA" id="ARBA00006341"/>
    </source>
</evidence>
<dbReference type="EC" id="2.2.1.6" evidence="8"/>
<dbReference type="EMBL" id="PYLP01000023">
    <property type="protein sequence ID" value="PST36359.1"/>
    <property type="molecule type" value="Genomic_DNA"/>
</dbReference>
<dbReference type="GeneID" id="77471780"/>
<evidence type="ECO:0000256" key="2">
    <source>
        <dbReference type="ARBA" id="ARBA00005025"/>
    </source>
</evidence>
<dbReference type="Proteomes" id="UP001198439">
    <property type="component" value="Unassembled WGS sequence"/>
</dbReference>
<dbReference type="AlphaFoldDB" id="A0A2T3FM60"/>
<name>A0A2T3FM60_9FIRM</name>
<dbReference type="CDD" id="cd04878">
    <property type="entry name" value="ACT_AHAS"/>
    <property type="match status" value="1"/>
</dbReference>
<dbReference type="PANTHER" id="PTHR30239:SF0">
    <property type="entry name" value="ACETOLACTATE SYNTHASE SMALL SUBUNIT 1, CHLOROPLASTIC"/>
    <property type="match status" value="1"/>
</dbReference>
<dbReference type="Gene3D" id="3.30.70.260">
    <property type="match status" value="1"/>
</dbReference>
<reference evidence="11" key="2">
    <citation type="journal article" date="2019" name="Int. J. Syst. Evol. Microbiol.">
        <title>Faecalibacillus intestinalis gen. nov., sp. nov. and Faecalibacillus faecis sp. nov., isolated from human faeces.</title>
        <authorList>
            <person name="Seo B."/>
            <person name="Jeon K."/>
            <person name="Baek I."/>
            <person name="Lee Y.M."/>
            <person name="Baek K."/>
            <person name="Ko G."/>
        </authorList>
    </citation>
    <scope>NUCLEOTIDE SEQUENCE</scope>
    <source>
        <strain evidence="11">SNUG30370</strain>
    </source>
</reference>
<dbReference type="InterPro" id="IPR002912">
    <property type="entry name" value="ACT_dom"/>
</dbReference>
<dbReference type="UniPathway" id="UPA00047">
    <property type="reaction ID" value="UER00055"/>
</dbReference>
<comment type="function">
    <text evidence="8">Catalyzes the conversion of 2 pyruvate molecules into acetolactate in the first common step of the biosynthetic pathway of the branched-amino acids such as leucine, isoleucine, and valine.</text>
</comment>
<evidence type="ECO:0000256" key="1">
    <source>
        <dbReference type="ARBA" id="ARBA00004974"/>
    </source>
</evidence>
<dbReference type="GO" id="GO:0005829">
    <property type="term" value="C:cytosol"/>
    <property type="evidence" value="ECO:0007669"/>
    <property type="project" value="TreeGrafter"/>
</dbReference>
<dbReference type="GO" id="GO:0009097">
    <property type="term" value="P:isoleucine biosynthetic process"/>
    <property type="evidence" value="ECO:0007669"/>
    <property type="project" value="UniProtKB-UniRule"/>
</dbReference>
<dbReference type="Gene3D" id="3.30.70.1150">
    <property type="entry name" value="ACT-like. Chain A, domain 2"/>
    <property type="match status" value="1"/>
</dbReference>
<comment type="subunit">
    <text evidence="4 8">Dimer of large and small chains.</text>
</comment>
<evidence type="ECO:0000313" key="12">
    <source>
        <dbReference type="Proteomes" id="UP000241201"/>
    </source>
</evidence>
<keyword evidence="8 10" id="KW-0808">Transferase</keyword>
<feature type="domain" description="ACT" evidence="9">
    <location>
        <begin position="5"/>
        <end position="79"/>
    </location>
</feature>
<comment type="catalytic activity">
    <reaction evidence="7 8">
        <text>2 pyruvate + H(+) = (2S)-2-acetolactate + CO2</text>
        <dbReference type="Rhea" id="RHEA:25249"/>
        <dbReference type="ChEBI" id="CHEBI:15361"/>
        <dbReference type="ChEBI" id="CHEBI:15378"/>
        <dbReference type="ChEBI" id="CHEBI:16526"/>
        <dbReference type="ChEBI" id="CHEBI:58476"/>
        <dbReference type="EC" id="2.2.1.6"/>
    </reaction>
</comment>
<evidence type="ECO:0000256" key="8">
    <source>
        <dbReference type="RuleBase" id="RU368092"/>
    </source>
</evidence>
<keyword evidence="6 8" id="KW-0100">Branched-chain amino acid biosynthesis</keyword>
<comment type="similarity">
    <text evidence="3 8">Belongs to the acetolactate synthase small subunit family.</text>
</comment>
<dbReference type="Proteomes" id="UP000241201">
    <property type="component" value="Unassembled WGS sequence"/>
</dbReference>
<reference evidence="12" key="1">
    <citation type="submission" date="2018-03" db="EMBL/GenBank/DDBJ databases">
        <title>Lachnoclostridium SNUG30370 gen.nov., sp.nov., isolated from human faeces.</title>
        <authorList>
            <person name="Seo B."/>
            <person name="Jeon K."/>
            <person name="Ko G."/>
        </authorList>
    </citation>
    <scope>NUCLEOTIDE SEQUENCE [LARGE SCALE GENOMIC DNA]</scope>
    <source>
        <strain evidence="12">SNUG30370</strain>
    </source>
</reference>
<dbReference type="InterPro" id="IPR004789">
    <property type="entry name" value="Acetalactate_synth_ssu"/>
</dbReference>
<reference evidence="10" key="3">
    <citation type="submission" date="2021-10" db="EMBL/GenBank/DDBJ databases">
        <title>Collection of gut derived symbiotic bacterial strains cultured from healthy donors.</title>
        <authorList>
            <person name="Lin H."/>
            <person name="Littmann E."/>
            <person name="Kohout C."/>
            <person name="Pamer E.G."/>
        </authorList>
    </citation>
    <scope>NUCLEOTIDE SEQUENCE</scope>
    <source>
        <strain evidence="10">DFI.4.48</strain>
    </source>
</reference>
<dbReference type="SUPFAM" id="SSF55021">
    <property type="entry name" value="ACT-like"/>
    <property type="match status" value="2"/>
</dbReference>
<dbReference type="PANTHER" id="PTHR30239">
    <property type="entry name" value="ACETOLACTATE SYNTHASE SMALL SUBUNIT"/>
    <property type="match status" value="1"/>
</dbReference>
<dbReference type="InterPro" id="IPR027271">
    <property type="entry name" value="Acetolactate_synth/TF_NikR_C"/>
</dbReference>
<gene>
    <name evidence="10" type="primary">ilvN</name>
    <name evidence="11" type="ORF">C7U55_11865</name>
    <name evidence="10" type="ORF">LJD69_10470</name>
</gene>
<dbReference type="UniPathway" id="UPA00049">
    <property type="reaction ID" value="UER00059"/>
</dbReference>
<dbReference type="NCBIfam" id="TIGR00119">
    <property type="entry name" value="acolac_sm"/>
    <property type="match status" value="1"/>
</dbReference>
<accession>A0A2T3FM60</accession>
<dbReference type="EMBL" id="JAJDKZ010000032">
    <property type="protein sequence ID" value="MCB8611011.1"/>
    <property type="molecule type" value="Genomic_DNA"/>
</dbReference>
<evidence type="ECO:0000256" key="7">
    <source>
        <dbReference type="ARBA" id="ARBA00048670"/>
    </source>
</evidence>
<evidence type="ECO:0000313" key="11">
    <source>
        <dbReference type="EMBL" id="PST36359.1"/>
    </source>
</evidence>
<dbReference type="NCBIfam" id="NF008864">
    <property type="entry name" value="PRK11895.1"/>
    <property type="match status" value="1"/>
</dbReference>
<comment type="pathway">
    <text evidence="1 8">Amino-acid biosynthesis; L-isoleucine biosynthesis; L-isoleucine from 2-oxobutanoate: step 1/4.</text>
</comment>
<evidence type="ECO:0000256" key="5">
    <source>
        <dbReference type="ARBA" id="ARBA00022605"/>
    </source>
</evidence>
<protein>
    <recommendedName>
        <fullName evidence="8">Acetolactate synthase small subunit</fullName>
        <shortName evidence="8">AHAS</shortName>
        <shortName evidence="8">ALS</shortName>
        <ecNumber evidence="8">2.2.1.6</ecNumber>
    </recommendedName>
    <alternativeName>
        <fullName evidence="8">Acetohydroxy-acid synthase small subunit</fullName>
    </alternativeName>
</protein>
<organism evidence="11 12">
    <name type="scientific">Faecalibacillus faecis</name>
    <dbReference type="NCBI Taxonomy" id="1982628"/>
    <lineage>
        <taxon>Bacteria</taxon>
        <taxon>Bacillati</taxon>
        <taxon>Bacillota</taxon>
        <taxon>Erysipelotrichia</taxon>
        <taxon>Erysipelotrichales</taxon>
        <taxon>Coprobacillaceae</taxon>
        <taxon>Faecalibacillus</taxon>
    </lineage>
</organism>
<keyword evidence="12" id="KW-1185">Reference proteome</keyword>
<dbReference type="GO" id="GO:0009099">
    <property type="term" value="P:L-valine biosynthetic process"/>
    <property type="evidence" value="ECO:0007669"/>
    <property type="project" value="UniProtKB-UniRule"/>
</dbReference>
<dbReference type="InterPro" id="IPR039557">
    <property type="entry name" value="AHAS_ACT"/>
</dbReference>
<dbReference type="Pfam" id="PF10369">
    <property type="entry name" value="ALS_ss_C"/>
    <property type="match status" value="1"/>
</dbReference>
<proteinExistence type="inferred from homology"/>
<dbReference type="FunFam" id="3.30.70.1150:FF:000001">
    <property type="entry name" value="Acetolactate synthase small subunit"/>
    <property type="match status" value="1"/>
</dbReference>
<dbReference type="FunFam" id="3.30.70.260:FF:000001">
    <property type="entry name" value="Acetolactate synthase, small subunit"/>
    <property type="match status" value="1"/>
</dbReference>
<dbReference type="GO" id="GO:1990610">
    <property type="term" value="F:acetolactate synthase regulator activity"/>
    <property type="evidence" value="ECO:0007669"/>
    <property type="project" value="UniProtKB-UniRule"/>
</dbReference>
<comment type="caution">
    <text evidence="11">The sequence shown here is derived from an EMBL/GenBank/DDBJ whole genome shotgun (WGS) entry which is preliminary data.</text>
</comment>
<dbReference type="RefSeq" id="WP_048925154.1">
    <property type="nucleotide sequence ID" value="NZ_DAWBWI010000341.1"/>
</dbReference>
<evidence type="ECO:0000256" key="4">
    <source>
        <dbReference type="ARBA" id="ARBA00011744"/>
    </source>
</evidence>
<evidence type="ECO:0000259" key="9">
    <source>
        <dbReference type="PROSITE" id="PS51671"/>
    </source>
</evidence>
<dbReference type="InterPro" id="IPR054480">
    <property type="entry name" value="AHAS_small-like_ACT"/>
</dbReference>
<sequence>MDRLVLSLLVENNPGVLNRVAGLFSRRGYNIESISVGQTNIKGMSRMTVVSTGDEQILTQIEKQLGKLVEVVEIEKLEPDDSVYRELVLIKVDANADQRTNINSIVDIFRAHIIDVSPTSLIIEVTGNTRKVNQLLTMLNGFNVTEIARTGLVGMHRGSQED</sequence>
<keyword evidence="5 8" id="KW-0028">Amino-acid biosynthesis</keyword>
<dbReference type="Pfam" id="PF22629">
    <property type="entry name" value="ACT_AHAS_ss"/>
    <property type="match status" value="1"/>
</dbReference>